<feature type="domain" description="EXS" evidence="6">
    <location>
        <begin position="204"/>
        <end position="438"/>
    </location>
</feature>
<gene>
    <name evidence="7" type="ORF">I9W82_005103</name>
</gene>
<keyword evidence="3 5" id="KW-1133">Transmembrane helix</keyword>
<dbReference type="Pfam" id="PF03124">
    <property type="entry name" value="EXS"/>
    <property type="match status" value="1"/>
</dbReference>
<protein>
    <submittedName>
        <fullName evidence="7">ERD1</fullName>
    </submittedName>
</protein>
<feature type="transmembrane region" description="Helical" evidence="5">
    <location>
        <begin position="20"/>
        <end position="42"/>
    </location>
</feature>
<evidence type="ECO:0000256" key="2">
    <source>
        <dbReference type="ARBA" id="ARBA00022692"/>
    </source>
</evidence>
<comment type="caution">
    <text evidence="7">The sequence shown here is derived from an EMBL/GenBank/DDBJ whole genome shotgun (WGS) entry which is preliminary data.</text>
</comment>
<dbReference type="AlphaFoldDB" id="A0A8H8D997"/>
<dbReference type="GO" id="GO:0016020">
    <property type="term" value="C:membrane"/>
    <property type="evidence" value="ECO:0007669"/>
    <property type="project" value="UniProtKB-SubCell"/>
</dbReference>
<dbReference type="EMBL" id="JAEOAQ010000007">
    <property type="protein sequence ID" value="KAG5417469.1"/>
    <property type="molecule type" value="Genomic_DNA"/>
</dbReference>
<dbReference type="OrthoDB" id="2159384at2759"/>
<dbReference type="PROSITE" id="PS51380">
    <property type="entry name" value="EXS"/>
    <property type="match status" value="1"/>
</dbReference>
<evidence type="ECO:0000256" key="1">
    <source>
        <dbReference type="ARBA" id="ARBA00004141"/>
    </source>
</evidence>
<evidence type="ECO:0000313" key="7">
    <source>
        <dbReference type="EMBL" id="KAG5417469.1"/>
    </source>
</evidence>
<dbReference type="RefSeq" id="XP_067546585.1">
    <property type="nucleotide sequence ID" value="XM_067694246.1"/>
</dbReference>
<dbReference type="PANTHER" id="PTHR10783:SF46">
    <property type="entry name" value="PROTEIN ERD1 HOMOLOG 2"/>
    <property type="match status" value="1"/>
</dbReference>
<evidence type="ECO:0000256" key="3">
    <source>
        <dbReference type="ARBA" id="ARBA00022989"/>
    </source>
</evidence>
<proteinExistence type="predicted"/>
<dbReference type="InterPro" id="IPR004342">
    <property type="entry name" value="EXS_C"/>
</dbReference>
<dbReference type="PANTHER" id="PTHR10783">
    <property type="entry name" value="XENOTROPIC AND POLYTROPIC RETROVIRUS RECEPTOR 1-RELATED"/>
    <property type="match status" value="1"/>
</dbReference>
<keyword evidence="2 5" id="KW-0812">Transmembrane</keyword>
<feature type="transmembrane region" description="Helical" evidence="5">
    <location>
        <begin position="370"/>
        <end position="391"/>
    </location>
</feature>
<dbReference type="GO" id="GO:0005737">
    <property type="term" value="C:cytoplasm"/>
    <property type="evidence" value="ECO:0007669"/>
    <property type="project" value="TreeGrafter"/>
</dbReference>
<feature type="transmembrane region" description="Helical" evidence="5">
    <location>
        <begin position="93"/>
        <end position="111"/>
    </location>
</feature>
<evidence type="ECO:0000259" key="6">
    <source>
        <dbReference type="PROSITE" id="PS51380"/>
    </source>
</evidence>
<accession>A0A8H8D997</accession>
<reference evidence="7 8" key="1">
    <citation type="submission" date="2020-12" db="EMBL/GenBank/DDBJ databases">
        <title>Effect of drift, selection, and recombination on the evolution of hybrid genomes in Candida yeast pathogens.</title>
        <authorList>
            <person name="Mixao V."/>
            <person name="Ksiezopolska E."/>
            <person name="Saus E."/>
            <person name="Boekhout T."/>
            <person name="Gacser A."/>
            <person name="Gabaldon T."/>
        </authorList>
    </citation>
    <scope>NUCLEOTIDE SEQUENCE [LARGE SCALE GENOMIC DNA]</scope>
    <source>
        <strain evidence="7 8">BP57</strain>
    </source>
</reference>
<comment type="subcellular location">
    <subcellularLocation>
        <location evidence="1">Membrane</location>
        <topology evidence="1">Multi-pass membrane protein</topology>
    </subcellularLocation>
</comment>
<evidence type="ECO:0000313" key="8">
    <source>
        <dbReference type="Proteomes" id="UP000669133"/>
    </source>
</evidence>
<organism evidence="7 8">
    <name type="scientific">Candida metapsilosis</name>
    <dbReference type="NCBI Taxonomy" id="273372"/>
    <lineage>
        <taxon>Eukaryota</taxon>
        <taxon>Fungi</taxon>
        <taxon>Dikarya</taxon>
        <taxon>Ascomycota</taxon>
        <taxon>Saccharomycotina</taxon>
        <taxon>Pichiomycetes</taxon>
        <taxon>Debaryomycetaceae</taxon>
        <taxon>Candida/Lodderomyces clade</taxon>
        <taxon>Candida</taxon>
    </lineage>
</organism>
<sequence>MDDSNSETQAILFNDLIPLPFRILVLIQLGLALWFFLNVILFKFTSLNLLHLLNLSYNPHKYTQLDGSSPSNGEFATSIPADRRENSRLTTGIWSTLKAVTIVNVFSWIAFKSIQYILRDWKLVYCSIPIISFGYIFKRIFHARVKVSSPGQIRIWTTIKRILQGNINSQSMRSNDILISDSLVSFAKVINDFGLYVWNYYIDETTAYNYRLEFAILCIPSLIRIKQCWFEYNSTRQVQHILNLIKYSTNFGPLVVNVLIKATIINANDEAAKQSGQLLETLNQLNKWWYILSALNSTYSFIWDIKMDWNLHLLNKVFNPGSKFHILRLHKAYPDSVYFVAIVIDFLLRFIWILKLFIINEQLHESQIKLIHIFSTFLFGYDAYSFGYVVIEILEILRRWIWCFIKLESDWVKLKVQESEQMGQKGDESIELNEIEKS</sequence>
<dbReference type="GeneID" id="93653732"/>
<feature type="transmembrane region" description="Helical" evidence="5">
    <location>
        <begin position="337"/>
        <end position="358"/>
    </location>
</feature>
<evidence type="ECO:0000256" key="4">
    <source>
        <dbReference type="ARBA" id="ARBA00023136"/>
    </source>
</evidence>
<evidence type="ECO:0000256" key="5">
    <source>
        <dbReference type="SAM" id="Phobius"/>
    </source>
</evidence>
<keyword evidence="4 5" id="KW-0472">Membrane</keyword>
<name>A0A8H8D997_9ASCO</name>
<feature type="transmembrane region" description="Helical" evidence="5">
    <location>
        <begin position="117"/>
        <end position="137"/>
    </location>
</feature>
<keyword evidence="8" id="KW-1185">Reference proteome</keyword>
<dbReference type="Proteomes" id="UP000669133">
    <property type="component" value="Unassembled WGS sequence"/>
</dbReference>